<accession>A0A084QI29</accession>
<feature type="compositionally biased region" description="Polar residues" evidence="1">
    <location>
        <begin position="178"/>
        <end position="192"/>
    </location>
</feature>
<name>A0A084QI29_STAC4</name>
<organism evidence="2 3">
    <name type="scientific">Stachybotrys chlorohalonatus (strain IBT 40285)</name>
    <dbReference type="NCBI Taxonomy" id="1283841"/>
    <lineage>
        <taxon>Eukaryota</taxon>
        <taxon>Fungi</taxon>
        <taxon>Dikarya</taxon>
        <taxon>Ascomycota</taxon>
        <taxon>Pezizomycotina</taxon>
        <taxon>Sordariomycetes</taxon>
        <taxon>Hypocreomycetidae</taxon>
        <taxon>Hypocreales</taxon>
        <taxon>Stachybotryaceae</taxon>
        <taxon>Stachybotrys</taxon>
    </lineage>
</organism>
<keyword evidence="3" id="KW-1185">Reference proteome</keyword>
<dbReference type="Proteomes" id="UP000028524">
    <property type="component" value="Unassembled WGS sequence"/>
</dbReference>
<evidence type="ECO:0000313" key="3">
    <source>
        <dbReference type="Proteomes" id="UP000028524"/>
    </source>
</evidence>
<reference evidence="2 3" key="1">
    <citation type="journal article" date="2014" name="BMC Genomics">
        <title>Comparative genome sequencing reveals chemotype-specific gene clusters in the toxigenic black mold Stachybotrys.</title>
        <authorList>
            <person name="Semeiks J."/>
            <person name="Borek D."/>
            <person name="Otwinowski Z."/>
            <person name="Grishin N.V."/>
        </authorList>
    </citation>
    <scope>NUCLEOTIDE SEQUENCE [LARGE SCALE GENOMIC DNA]</scope>
    <source>
        <strain evidence="2 3">IBT 40285</strain>
    </source>
</reference>
<evidence type="ECO:0000256" key="1">
    <source>
        <dbReference type="SAM" id="MobiDB-lite"/>
    </source>
</evidence>
<feature type="compositionally biased region" description="Basic and acidic residues" evidence="1">
    <location>
        <begin position="168"/>
        <end position="177"/>
    </location>
</feature>
<proteinExistence type="predicted"/>
<feature type="region of interest" description="Disordered" evidence="1">
    <location>
        <begin position="168"/>
        <end position="192"/>
    </location>
</feature>
<evidence type="ECO:0000313" key="2">
    <source>
        <dbReference type="EMBL" id="KFA63614.1"/>
    </source>
</evidence>
<gene>
    <name evidence="2" type="ORF">S40285_10175</name>
</gene>
<dbReference type="AlphaFoldDB" id="A0A084QI29"/>
<dbReference type="HOGENOM" id="CLU_1416026_0_0_1"/>
<sequence length="192" mass="21509">MLDTGRWAQRLCAVPQTNSTNLDCSIALWALLVASPVLPPPVPIHTPTRPAFPTARGHTPPGPHAHTLFEREVTDQDNSNPGPAATPPIWFSPLLLIRIHTFGSSTQVPRHTYIWADPLPPHLSPFTTQPLHQRLRHRRFTLLHPRFLVAHRTHPALKSYLVRPAAPFEHDHSDHNDTSNPQSSNSNTLSRL</sequence>
<dbReference type="EMBL" id="KL660735">
    <property type="protein sequence ID" value="KFA63614.1"/>
    <property type="molecule type" value="Genomic_DNA"/>
</dbReference>
<protein>
    <submittedName>
        <fullName evidence="2">Uncharacterized protein</fullName>
    </submittedName>
</protein>
<dbReference type="InParanoid" id="A0A084QI29"/>